<proteinExistence type="predicted"/>
<evidence type="ECO:0000256" key="1">
    <source>
        <dbReference type="SAM" id="MobiDB-lite"/>
    </source>
</evidence>
<dbReference type="Proteomes" id="UP000747110">
    <property type="component" value="Unassembled WGS sequence"/>
</dbReference>
<reference evidence="2" key="1">
    <citation type="journal article" date="2021" name="Proc. Natl. Acad. Sci. U.S.A.">
        <title>Three genomes in the algal genus Volvox reveal the fate of a haploid sex-determining region after a transition to homothallism.</title>
        <authorList>
            <person name="Yamamoto K."/>
            <person name="Hamaji T."/>
            <person name="Kawai-Toyooka H."/>
            <person name="Matsuzaki R."/>
            <person name="Takahashi F."/>
            <person name="Nishimura Y."/>
            <person name="Kawachi M."/>
            <person name="Noguchi H."/>
            <person name="Minakuchi Y."/>
            <person name="Umen J.G."/>
            <person name="Toyoda A."/>
            <person name="Nozaki H."/>
        </authorList>
    </citation>
    <scope>NUCLEOTIDE SEQUENCE</scope>
    <source>
        <strain evidence="2">NIES-3786</strain>
    </source>
</reference>
<protein>
    <submittedName>
        <fullName evidence="2">Uncharacterized protein</fullName>
    </submittedName>
</protein>
<evidence type="ECO:0000313" key="2">
    <source>
        <dbReference type="EMBL" id="GIL72441.1"/>
    </source>
</evidence>
<feature type="region of interest" description="Disordered" evidence="1">
    <location>
        <begin position="90"/>
        <end position="109"/>
    </location>
</feature>
<organism evidence="2 3">
    <name type="scientific">Volvox reticuliferus</name>
    <dbReference type="NCBI Taxonomy" id="1737510"/>
    <lineage>
        <taxon>Eukaryota</taxon>
        <taxon>Viridiplantae</taxon>
        <taxon>Chlorophyta</taxon>
        <taxon>core chlorophytes</taxon>
        <taxon>Chlorophyceae</taxon>
        <taxon>CS clade</taxon>
        <taxon>Chlamydomonadales</taxon>
        <taxon>Volvocaceae</taxon>
        <taxon>Volvox</taxon>
    </lineage>
</organism>
<feature type="compositionally biased region" description="Low complexity" evidence="1">
    <location>
        <begin position="18"/>
        <end position="33"/>
    </location>
</feature>
<gene>
    <name evidence="2" type="ORF">Vretifemale_2805</name>
</gene>
<name>A0A8J4FFC2_9CHLO</name>
<feature type="region of interest" description="Disordered" evidence="1">
    <location>
        <begin position="1"/>
        <end position="58"/>
    </location>
</feature>
<dbReference type="EMBL" id="BNCP01000004">
    <property type="protein sequence ID" value="GIL72441.1"/>
    <property type="molecule type" value="Genomic_DNA"/>
</dbReference>
<feature type="compositionally biased region" description="Gly residues" evidence="1">
    <location>
        <begin position="34"/>
        <end position="44"/>
    </location>
</feature>
<evidence type="ECO:0000313" key="3">
    <source>
        <dbReference type="Proteomes" id="UP000747110"/>
    </source>
</evidence>
<feature type="compositionally biased region" description="Low complexity" evidence="1">
    <location>
        <begin position="45"/>
        <end position="56"/>
    </location>
</feature>
<comment type="caution">
    <text evidence="2">The sequence shown here is derived from an EMBL/GenBank/DDBJ whole genome shotgun (WGS) entry which is preliminary data.</text>
</comment>
<accession>A0A8J4FFC2</accession>
<feature type="non-terminal residue" evidence="2">
    <location>
        <position position="136"/>
    </location>
</feature>
<sequence length="136" mass="13224">RPGTAGRLRPLDKGPGGRLSVSSGGSGNASPAAAGGGSSGGGLARRGVGASGARPPSAATYSLRAIIGPNLNAMQRPRSARPWAVPVATATADGSPVPGASGSPRTVSPRQAIAPLELNASRMIGTPGRPVSGRRS</sequence>
<keyword evidence="3" id="KW-1185">Reference proteome</keyword>
<dbReference type="AlphaFoldDB" id="A0A8J4FFC2"/>
<feature type="region of interest" description="Disordered" evidence="1">
    <location>
        <begin position="114"/>
        <end position="136"/>
    </location>
</feature>